<evidence type="ECO:0000256" key="3">
    <source>
        <dbReference type="SAM" id="Phobius"/>
    </source>
</evidence>
<feature type="transmembrane region" description="Helical" evidence="3">
    <location>
        <begin position="181"/>
        <end position="203"/>
    </location>
</feature>
<evidence type="ECO:0000259" key="4">
    <source>
        <dbReference type="PROSITE" id="PS50887"/>
    </source>
</evidence>
<dbReference type="PANTHER" id="PTHR45138:SF9">
    <property type="entry name" value="DIGUANYLATE CYCLASE DGCM-RELATED"/>
    <property type="match status" value="1"/>
</dbReference>
<feature type="domain" description="GGDEF" evidence="4">
    <location>
        <begin position="242"/>
        <end position="373"/>
    </location>
</feature>
<protein>
    <recommendedName>
        <fullName evidence="1">diguanylate cyclase</fullName>
        <ecNumber evidence="1">2.7.7.65</ecNumber>
    </recommendedName>
</protein>
<dbReference type="GO" id="GO:1902201">
    <property type="term" value="P:negative regulation of bacterial-type flagellum-dependent cell motility"/>
    <property type="evidence" value="ECO:0007669"/>
    <property type="project" value="TreeGrafter"/>
</dbReference>
<feature type="transmembrane region" description="Helical" evidence="3">
    <location>
        <begin position="136"/>
        <end position="169"/>
    </location>
</feature>
<proteinExistence type="predicted"/>
<dbReference type="InterPro" id="IPR043128">
    <property type="entry name" value="Rev_trsase/Diguanyl_cyclase"/>
</dbReference>
<dbReference type="Proteomes" id="UP000219068">
    <property type="component" value="Unassembled WGS sequence"/>
</dbReference>
<gene>
    <name evidence="5" type="ORF">SAMN05428964_101835</name>
</gene>
<dbReference type="InterPro" id="IPR000160">
    <property type="entry name" value="GGDEF_dom"/>
</dbReference>
<dbReference type="Pfam" id="PF00990">
    <property type="entry name" value="GGDEF"/>
    <property type="match status" value="1"/>
</dbReference>
<keyword evidence="3" id="KW-0472">Membrane</keyword>
<evidence type="ECO:0000256" key="2">
    <source>
        <dbReference type="ARBA" id="ARBA00034247"/>
    </source>
</evidence>
<evidence type="ECO:0000313" key="6">
    <source>
        <dbReference type="Proteomes" id="UP000219068"/>
    </source>
</evidence>
<keyword evidence="3" id="KW-0812">Transmembrane</keyword>
<feature type="transmembrane region" description="Helical" evidence="3">
    <location>
        <begin position="74"/>
        <end position="91"/>
    </location>
</feature>
<organism evidence="5 6">
    <name type="scientific">Thalassospira xiamenensis</name>
    <dbReference type="NCBI Taxonomy" id="220697"/>
    <lineage>
        <taxon>Bacteria</taxon>
        <taxon>Pseudomonadati</taxon>
        <taxon>Pseudomonadota</taxon>
        <taxon>Alphaproteobacteria</taxon>
        <taxon>Rhodospirillales</taxon>
        <taxon>Thalassospiraceae</taxon>
        <taxon>Thalassospira</taxon>
    </lineage>
</organism>
<dbReference type="CDD" id="cd01949">
    <property type="entry name" value="GGDEF"/>
    <property type="match status" value="1"/>
</dbReference>
<dbReference type="SUPFAM" id="SSF55073">
    <property type="entry name" value="Nucleotide cyclase"/>
    <property type="match status" value="1"/>
</dbReference>
<evidence type="ECO:0000256" key="1">
    <source>
        <dbReference type="ARBA" id="ARBA00012528"/>
    </source>
</evidence>
<dbReference type="AlphaFoldDB" id="A0A285RI55"/>
<dbReference type="NCBIfam" id="TIGR00254">
    <property type="entry name" value="GGDEF"/>
    <property type="match status" value="1"/>
</dbReference>
<reference evidence="5 6" key="1">
    <citation type="submission" date="2017-08" db="EMBL/GenBank/DDBJ databases">
        <authorList>
            <person name="de Groot N.N."/>
        </authorList>
    </citation>
    <scope>NUCLEOTIDE SEQUENCE [LARGE SCALE GENOMIC DNA]</scope>
    <source>
        <strain evidence="5 6">USBA 78</strain>
    </source>
</reference>
<dbReference type="PANTHER" id="PTHR45138">
    <property type="entry name" value="REGULATORY COMPONENTS OF SENSORY TRANSDUCTION SYSTEM"/>
    <property type="match status" value="1"/>
</dbReference>
<dbReference type="EMBL" id="OBMM01000001">
    <property type="protein sequence ID" value="SOB93770.1"/>
    <property type="molecule type" value="Genomic_DNA"/>
</dbReference>
<comment type="catalytic activity">
    <reaction evidence="2">
        <text>2 GTP = 3',3'-c-di-GMP + 2 diphosphate</text>
        <dbReference type="Rhea" id="RHEA:24898"/>
        <dbReference type="ChEBI" id="CHEBI:33019"/>
        <dbReference type="ChEBI" id="CHEBI:37565"/>
        <dbReference type="ChEBI" id="CHEBI:58805"/>
        <dbReference type="EC" id="2.7.7.65"/>
    </reaction>
</comment>
<evidence type="ECO:0000313" key="5">
    <source>
        <dbReference type="EMBL" id="SOB93770.1"/>
    </source>
</evidence>
<sequence>MLSGPRRDSRRFAGPLRCRYRDFLYTPRHAELLHLRRKESVQLTARFAAFFTLVLLALVPVWDGAFGNGFWQSQTVIMRFLVMGIAIAVLINRAVSSRWRRRAPYLPMLFLVIAATLLCGFSGLDPDASPKMLTAHSFLLLGIVVLVAIMPLTLVEAGIMVSPILVLLVFGAQGPVASGYVPVEMILSVLLPLAVMAASVQLYRTIVAAQEIAIDPLTGVYTRAFGMEMLRLNFETAYRKRSPLTVAFVDLDDFKKINDQFGHDYGDRILEEAGRNLAQRFRRADLVIRWGGEEFLVILPDLTLDRANDVMHRVMSPGLAALANGMTQQASYGLAERIEDAISQPHNLIDLADQRMYDAKKRHDREQIVADGLSGRKVAKPVSVKSSVRADGKIVNQTLN</sequence>
<dbReference type="PROSITE" id="PS50887">
    <property type="entry name" value="GGDEF"/>
    <property type="match status" value="1"/>
</dbReference>
<dbReference type="GO" id="GO:0052621">
    <property type="term" value="F:diguanylate cyclase activity"/>
    <property type="evidence" value="ECO:0007669"/>
    <property type="project" value="UniProtKB-EC"/>
</dbReference>
<dbReference type="InterPro" id="IPR029787">
    <property type="entry name" value="Nucleotide_cyclase"/>
</dbReference>
<keyword evidence="3" id="KW-1133">Transmembrane helix</keyword>
<dbReference type="InterPro" id="IPR050469">
    <property type="entry name" value="Diguanylate_Cyclase"/>
</dbReference>
<accession>A0A285RI55</accession>
<feature type="transmembrane region" description="Helical" evidence="3">
    <location>
        <begin position="103"/>
        <end position="124"/>
    </location>
</feature>
<dbReference type="SMART" id="SM00267">
    <property type="entry name" value="GGDEF"/>
    <property type="match status" value="1"/>
</dbReference>
<feature type="transmembrane region" description="Helical" evidence="3">
    <location>
        <begin position="43"/>
        <end position="62"/>
    </location>
</feature>
<dbReference type="Gene3D" id="3.30.70.270">
    <property type="match status" value="1"/>
</dbReference>
<dbReference type="EC" id="2.7.7.65" evidence="1"/>
<dbReference type="GO" id="GO:0005886">
    <property type="term" value="C:plasma membrane"/>
    <property type="evidence" value="ECO:0007669"/>
    <property type="project" value="TreeGrafter"/>
</dbReference>
<dbReference type="GO" id="GO:0043709">
    <property type="term" value="P:cell adhesion involved in single-species biofilm formation"/>
    <property type="evidence" value="ECO:0007669"/>
    <property type="project" value="TreeGrafter"/>
</dbReference>
<name>A0A285RI55_9PROT</name>